<dbReference type="PANTHER" id="PTHR48085">
    <property type="entry name" value="CADMIUM/ZINC-TRANSPORTING ATPASE HMA2-RELATED"/>
    <property type="match status" value="1"/>
</dbReference>
<feature type="domain" description="P-type ATPase A" evidence="12">
    <location>
        <begin position="115"/>
        <end position="214"/>
    </location>
</feature>
<dbReference type="NCBIfam" id="TIGR01525">
    <property type="entry name" value="ATPase-IB_hvy"/>
    <property type="match status" value="1"/>
</dbReference>
<comment type="similarity">
    <text evidence="2 11">Belongs to the cation transport ATPase (P-type) (TC 3.A.3) family. Type IB subfamily.</text>
</comment>
<keyword evidence="5 11" id="KW-0479">Metal-binding</keyword>
<dbReference type="PROSITE" id="PS00154">
    <property type="entry name" value="ATPASE_E1_E2"/>
    <property type="match status" value="1"/>
</dbReference>
<reference evidence="13 14" key="1">
    <citation type="submission" date="2021-10" db="EMBL/GenBank/DDBJ databases">
        <title>Anaerobic single-cell dispensing facilitates the cultivation of human gut bacteria.</title>
        <authorList>
            <person name="Afrizal A."/>
        </authorList>
    </citation>
    <scope>NUCLEOTIDE SEQUENCE [LARGE SCALE GENOMIC DNA]</scope>
    <source>
        <strain evidence="13 14">CLA-AA-H224</strain>
    </source>
</reference>
<dbReference type="InterPro" id="IPR001757">
    <property type="entry name" value="P_typ_ATPase"/>
</dbReference>
<evidence type="ECO:0000256" key="6">
    <source>
        <dbReference type="ARBA" id="ARBA00022967"/>
    </source>
</evidence>
<dbReference type="SFLD" id="SFLDS00003">
    <property type="entry name" value="Haloacid_Dehalogenase"/>
    <property type="match status" value="1"/>
</dbReference>
<dbReference type="GO" id="GO:0016887">
    <property type="term" value="F:ATP hydrolysis activity"/>
    <property type="evidence" value="ECO:0007669"/>
    <property type="project" value="InterPro"/>
</dbReference>
<proteinExistence type="inferred from homology"/>
<dbReference type="InterPro" id="IPR023299">
    <property type="entry name" value="ATPase_P-typ_cyto_dom_N"/>
</dbReference>
<dbReference type="RefSeq" id="WP_308731105.1">
    <property type="nucleotide sequence ID" value="NZ_JAJEQN010000004.1"/>
</dbReference>
<dbReference type="Gene3D" id="2.70.150.10">
    <property type="entry name" value="Calcium-transporting ATPase, cytoplasmic transduction domain A"/>
    <property type="match status" value="1"/>
</dbReference>
<dbReference type="AlphaFoldDB" id="A0AAE3E1I5"/>
<dbReference type="Pfam" id="PF00122">
    <property type="entry name" value="E1-E2_ATPase"/>
    <property type="match status" value="1"/>
</dbReference>
<dbReference type="PRINTS" id="PR00119">
    <property type="entry name" value="CATATPASE"/>
</dbReference>
<dbReference type="EMBL" id="JAJEQN010000004">
    <property type="protein sequence ID" value="MCC2220503.1"/>
    <property type="molecule type" value="Genomic_DNA"/>
</dbReference>
<accession>A0AAE3E1I5</accession>
<dbReference type="NCBIfam" id="TIGR01512">
    <property type="entry name" value="ATPase-IB2_Cd"/>
    <property type="match status" value="1"/>
</dbReference>
<keyword evidence="3" id="KW-0104">Cadmium</keyword>
<evidence type="ECO:0000256" key="8">
    <source>
        <dbReference type="ARBA" id="ARBA00023136"/>
    </source>
</evidence>
<comment type="subcellular location">
    <subcellularLocation>
        <location evidence="11">Cell membrane</location>
    </subcellularLocation>
    <subcellularLocation>
        <location evidence="1">Membrane</location>
        <topology evidence="1">Multi-pass membrane protein</topology>
    </subcellularLocation>
</comment>
<dbReference type="SUPFAM" id="SSF81653">
    <property type="entry name" value="Calcium ATPase, transduction domain A"/>
    <property type="match status" value="1"/>
</dbReference>
<keyword evidence="7 11" id="KW-1133">Transmembrane helix</keyword>
<organism evidence="13 14">
    <name type="scientific">Anthropogastromicrobium aceti</name>
    <dbReference type="NCBI Taxonomy" id="2981768"/>
    <lineage>
        <taxon>Bacteria</taxon>
        <taxon>Bacillati</taxon>
        <taxon>Bacillota</taxon>
        <taxon>Clostridia</taxon>
        <taxon>Lachnospirales</taxon>
        <taxon>Lachnospiraceae</taxon>
        <taxon>Anthropogastromicrobium</taxon>
    </lineage>
</organism>
<keyword evidence="6" id="KW-1278">Translocase</keyword>
<dbReference type="GO" id="GO:0005524">
    <property type="term" value="F:ATP binding"/>
    <property type="evidence" value="ECO:0007669"/>
    <property type="project" value="UniProtKB-UniRule"/>
</dbReference>
<feature type="transmembrane region" description="Helical" evidence="11">
    <location>
        <begin position="597"/>
        <end position="616"/>
    </location>
</feature>
<protein>
    <recommendedName>
        <fullName evidence="9">Cd(2+)-exporting ATPase</fullName>
        <ecNumber evidence="9">7.2.2.21</ecNumber>
    </recommendedName>
</protein>
<evidence type="ECO:0000256" key="4">
    <source>
        <dbReference type="ARBA" id="ARBA00022692"/>
    </source>
</evidence>
<evidence type="ECO:0000313" key="13">
    <source>
        <dbReference type="EMBL" id="MCC2220503.1"/>
    </source>
</evidence>
<dbReference type="NCBIfam" id="TIGR01494">
    <property type="entry name" value="ATPase_P-type"/>
    <property type="match status" value="1"/>
</dbReference>
<name>A0AAE3E1I5_9FIRM</name>
<evidence type="ECO:0000256" key="3">
    <source>
        <dbReference type="ARBA" id="ARBA00022539"/>
    </source>
</evidence>
<dbReference type="EC" id="7.2.2.21" evidence="9"/>
<dbReference type="Gene3D" id="3.40.1110.10">
    <property type="entry name" value="Calcium-transporting ATPase, cytoplasmic domain N"/>
    <property type="match status" value="1"/>
</dbReference>
<dbReference type="Pfam" id="PF00702">
    <property type="entry name" value="Hydrolase"/>
    <property type="match status" value="1"/>
</dbReference>
<dbReference type="SUPFAM" id="SSF81665">
    <property type="entry name" value="Calcium ATPase, transmembrane domain M"/>
    <property type="match status" value="1"/>
</dbReference>
<feature type="transmembrane region" description="Helical" evidence="11">
    <location>
        <begin position="233"/>
        <end position="253"/>
    </location>
</feature>
<dbReference type="InterPro" id="IPR008250">
    <property type="entry name" value="ATPase_P-typ_transduc_dom_A_sf"/>
</dbReference>
<keyword evidence="8 11" id="KW-0472">Membrane</keyword>
<comment type="caution">
    <text evidence="13">The sequence shown here is derived from an EMBL/GenBank/DDBJ whole genome shotgun (WGS) entry which is preliminary data.</text>
</comment>
<dbReference type="GO" id="GO:0046872">
    <property type="term" value="F:metal ion binding"/>
    <property type="evidence" value="ECO:0007669"/>
    <property type="project" value="UniProtKB-KW"/>
</dbReference>
<dbReference type="SUPFAM" id="SSF56784">
    <property type="entry name" value="HAD-like"/>
    <property type="match status" value="1"/>
</dbReference>
<evidence type="ECO:0000256" key="10">
    <source>
        <dbReference type="ARBA" id="ARBA00049338"/>
    </source>
</evidence>
<dbReference type="InterPro" id="IPR018303">
    <property type="entry name" value="ATPase_P-typ_P_site"/>
</dbReference>
<evidence type="ECO:0000256" key="5">
    <source>
        <dbReference type="ARBA" id="ARBA00022723"/>
    </source>
</evidence>
<evidence type="ECO:0000256" key="9">
    <source>
        <dbReference type="ARBA" id="ARBA00039103"/>
    </source>
</evidence>
<evidence type="ECO:0000259" key="12">
    <source>
        <dbReference type="Pfam" id="PF00122"/>
    </source>
</evidence>
<keyword evidence="11" id="KW-0067">ATP-binding</keyword>
<dbReference type="GO" id="GO:0005886">
    <property type="term" value="C:plasma membrane"/>
    <property type="evidence" value="ECO:0007669"/>
    <property type="project" value="UniProtKB-SubCell"/>
</dbReference>
<dbReference type="PRINTS" id="PR00941">
    <property type="entry name" value="CDATPASE"/>
</dbReference>
<feature type="transmembrane region" description="Helical" evidence="11">
    <location>
        <begin position="265"/>
        <end position="286"/>
    </location>
</feature>
<dbReference type="InterPro" id="IPR051014">
    <property type="entry name" value="Cation_Transport_ATPase_IB"/>
</dbReference>
<sequence>MTKKQKKQFYKIVVAFVLLIVGVILPIPELYKLIFFIPGYLIVGYDVLAKAGKNITKGQVFDENFLMAIATIGAFALQEYTEGIAVMLFYQVGELFQSYAVNQSRKSVASLMDIRPDSAVVLRDGVEEEVFPDEVAVGETIIVKPGERIPLDGIVLEGSSMEDTKALTGEAVPRKVSVGDEIISGCINLTNILKIRTTKEYGESTVARILDLVENASSQKAKVENFITKFARYYTPIVVGLAAFIGLIVPIFLPGHPFAEWIYRALSFLVCSCPCALVISVPLSFFGGIGCASKNGVLVKGSNYLEAVSKAETMVFDKTGTLTKGTFRVTKLAPVEGSSESSLLLNTATAEQYSSHPIALSVLSEWKEKNGKELAKVEDAQEIAGKGLKVTAGGHVIHAGNQSLMAELGLTVPTPEEAATVVYTAVDGVYSGYLLISDEVKEDAKEAISRLHHVGVKKTVMLTGDRKAIGEYTAKLLDLDEVHTDLLPADKVSYVNDYCNKKTKGRMVCFVGDGINDAPVLARADVGIAMGGLGSDAAVEAADIVIMEDQPSKLADVIQIGRRTVQICNQNIVFAIAVKVIILALVAAGFANMWAAVFADVGVAVIAILNAMRTLYYKPQK</sequence>
<dbReference type="Proteomes" id="UP001198200">
    <property type="component" value="Unassembled WGS sequence"/>
</dbReference>
<dbReference type="InterPro" id="IPR036412">
    <property type="entry name" value="HAD-like_sf"/>
</dbReference>
<evidence type="ECO:0000256" key="7">
    <source>
        <dbReference type="ARBA" id="ARBA00022989"/>
    </source>
</evidence>
<dbReference type="GO" id="GO:0008551">
    <property type="term" value="F:P-type cadmium transporter activity"/>
    <property type="evidence" value="ECO:0007669"/>
    <property type="project" value="UniProtKB-EC"/>
</dbReference>
<evidence type="ECO:0000256" key="2">
    <source>
        <dbReference type="ARBA" id="ARBA00006024"/>
    </source>
</evidence>
<feature type="transmembrane region" description="Helical" evidence="11">
    <location>
        <begin position="572"/>
        <end position="591"/>
    </location>
</feature>
<dbReference type="Gene3D" id="3.40.50.1000">
    <property type="entry name" value="HAD superfamily/HAD-like"/>
    <property type="match status" value="1"/>
</dbReference>
<comment type="catalytic activity">
    <reaction evidence="10">
        <text>Cd(2+)(in) + ATP + H2O = Cd(2+)(out) + ADP + phosphate + H(+)</text>
        <dbReference type="Rhea" id="RHEA:12132"/>
        <dbReference type="ChEBI" id="CHEBI:15377"/>
        <dbReference type="ChEBI" id="CHEBI:15378"/>
        <dbReference type="ChEBI" id="CHEBI:30616"/>
        <dbReference type="ChEBI" id="CHEBI:43474"/>
        <dbReference type="ChEBI" id="CHEBI:48775"/>
        <dbReference type="ChEBI" id="CHEBI:456216"/>
        <dbReference type="EC" id="7.2.2.21"/>
    </reaction>
</comment>
<dbReference type="InterPro" id="IPR044492">
    <property type="entry name" value="P_typ_ATPase_HD_dom"/>
</dbReference>
<dbReference type="InterPro" id="IPR023298">
    <property type="entry name" value="ATPase_P-typ_TM_dom_sf"/>
</dbReference>
<keyword evidence="4 11" id="KW-0812">Transmembrane</keyword>
<feature type="transmembrane region" description="Helical" evidence="11">
    <location>
        <begin position="9"/>
        <end position="27"/>
    </location>
</feature>
<evidence type="ECO:0000256" key="11">
    <source>
        <dbReference type="RuleBase" id="RU362081"/>
    </source>
</evidence>
<dbReference type="PANTHER" id="PTHR48085:SF5">
    <property type="entry name" value="CADMIUM_ZINC-TRANSPORTING ATPASE HMA4-RELATED"/>
    <property type="match status" value="1"/>
</dbReference>
<gene>
    <name evidence="13" type="primary">cadA</name>
    <name evidence="13" type="ORF">LKD48_02400</name>
</gene>
<evidence type="ECO:0000313" key="14">
    <source>
        <dbReference type="Proteomes" id="UP001198200"/>
    </source>
</evidence>
<dbReference type="SFLD" id="SFLDG00002">
    <property type="entry name" value="C1.7:_P-type_atpase_like"/>
    <property type="match status" value="1"/>
</dbReference>
<keyword evidence="11" id="KW-0547">Nucleotide-binding</keyword>
<keyword evidence="11" id="KW-1003">Cell membrane</keyword>
<dbReference type="SFLD" id="SFLDF00027">
    <property type="entry name" value="p-type_atpase"/>
    <property type="match status" value="1"/>
</dbReference>
<dbReference type="InterPro" id="IPR027256">
    <property type="entry name" value="P-typ_ATPase_IB"/>
</dbReference>
<evidence type="ECO:0000256" key="1">
    <source>
        <dbReference type="ARBA" id="ARBA00004141"/>
    </source>
</evidence>
<keyword evidence="14" id="KW-1185">Reference proteome</keyword>
<dbReference type="InterPro" id="IPR059000">
    <property type="entry name" value="ATPase_P-type_domA"/>
</dbReference>
<dbReference type="InterPro" id="IPR023214">
    <property type="entry name" value="HAD_sf"/>
</dbReference>